<sequence>MLPTDRFGKETFVEQPQMGGECDREWITEDLGLLSDMTIDEELDHITAVLLCSATCCENEVMTRSETFH</sequence>
<dbReference type="Proteomes" id="UP000435649">
    <property type="component" value="Unassembled WGS sequence"/>
</dbReference>
<dbReference type="AlphaFoldDB" id="A0A844G167"/>
<dbReference type="EMBL" id="VUNS01000005">
    <property type="protein sequence ID" value="MST96704.1"/>
    <property type="molecule type" value="Genomic_DNA"/>
</dbReference>
<organism evidence="1 2">
    <name type="scientific">Victivallis lenta</name>
    <dbReference type="NCBI Taxonomy" id="2606640"/>
    <lineage>
        <taxon>Bacteria</taxon>
        <taxon>Pseudomonadati</taxon>
        <taxon>Lentisphaerota</taxon>
        <taxon>Lentisphaeria</taxon>
        <taxon>Victivallales</taxon>
        <taxon>Victivallaceae</taxon>
        <taxon>Victivallis</taxon>
    </lineage>
</organism>
<evidence type="ECO:0000313" key="1">
    <source>
        <dbReference type="EMBL" id="MST96704.1"/>
    </source>
</evidence>
<keyword evidence="2" id="KW-1185">Reference proteome</keyword>
<proteinExistence type="predicted"/>
<name>A0A844G167_9BACT</name>
<evidence type="ECO:0000313" key="2">
    <source>
        <dbReference type="Proteomes" id="UP000435649"/>
    </source>
</evidence>
<gene>
    <name evidence="1" type="ORF">FYJ85_06555</name>
</gene>
<comment type="caution">
    <text evidence="1">The sequence shown here is derived from an EMBL/GenBank/DDBJ whole genome shotgun (WGS) entry which is preliminary data.</text>
</comment>
<protein>
    <submittedName>
        <fullName evidence="1">Uncharacterized protein</fullName>
    </submittedName>
</protein>
<dbReference type="RefSeq" id="WP_154417430.1">
    <property type="nucleotide sequence ID" value="NZ_VUNS01000005.1"/>
</dbReference>
<accession>A0A844G167</accession>
<reference evidence="1 2" key="1">
    <citation type="submission" date="2019-08" db="EMBL/GenBank/DDBJ databases">
        <title>In-depth cultivation of the pig gut microbiome towards novel bacterial diversity and tailored functional studies.</title>
        <authorList>
            <person name="Wylensek D."/>
            <person name="Hitch T.C.A."/>
            <person name="Clavel T."/>
        </authorList>
    </citation>
    <scope>NUCLEOTIDE SEQUENCE [LARGE SCALE GENOMIC DNA]</scope>
    <source>
        <strain evidence="1 2">BBE-744-WT-12</strain>
    </source>
</reference>